<dbReference type="GO" id="GO:0016987">
    <property type="term" value="F:sigma factor activity"/>
    <property type="evidence" value="ECO:0007669"/>
    <property type="project" value="UniProtKB-KW"/>
</dbReference>
<dbReference type="GO" id="GO:0006352">
    <property type="term" value="P:DNA-templated transcription initiation"/>
    <property type="evidence" value="ECO:0007669"/>
    <property type="project" value="InterPro"/>
</dbReference>
<evidence type="ECO:0000313" key="8">
    <source>
        <dbReference type="Proteomes" id="UP000509302"/>
    </source>
</evidence>
<dbReference type="InterPro" id="IPR013249">
    <property type="entry name" value="RNA_pol_sigma70_r4_t2"/>
</dbReference>
<dbReference type="SUPFAM" id="SSF88659">
    <property type="entry name" value="Sigma3 and sigma4 domains of RNA polymerase sigma factors"/>
    <property type="match status" value="1"/>
</dbReference>
<feature type="domain" description="RNA polymerase sigma-70 region 2" evidence="5">
    <location>
        <begin position="12"/>
        <end position="78"/>
    </location>
</feature>
<reference evidence="7 8" key="1">
    <citation type="journal article" date="2006" name="Int. J. Syst. Evol. Microbiol.">
        <title>Costertonia aggregata gen. nov., sp. nov., a mesophilic marine bacterium of the family Flavobacteriaceae, isolated from a mature biofilm.</title>
        <authorList>
            <person name="Kwon K.K."/>
            <person name="Lee Y.K."/>
            <person name="Lee H.K."/>
        </authorList>
    </citation>
    <scope>NUCLEOTIDE SEQUENCE [LARGE SCALE GENOMIC DNA]</scope>
    <source>
        <strain evidence="7 8">KCCM 42265</strain>
    </source>
</reference>
<keyword evidence="2" id="KW-0805">Transcription regulation</keyword>
<evidence type="ECO:0000259" key="5">
    <source>
        <dbReference type="Pfam" id="PF04542"/>
    </source>
</evidence>
<accession>A0A7H9AP11</accession>
<evidence type="ECO:0000256" key="1">
    <source>
        <dbReference type="ARBA" id="ARBA00010641"/>
    </source>
</evidence>
<dbReference type="SUPFAM" id="SSF88946">
    <property type="entry name" value="Sigma2 domain of RNA polymerase sigma factors"/>
    <property type="match status" value="1"/>
</dbReference>
<dbReference type="AlphaFoldDB" id="A0A7H9AP11"/>
<evidence type="ECO:0000313" key="7">
    <source>
        <dbReference type="EMBL" id="QLG45199.1"/>
    </source>
</evidence>
<dbReference type="NCBIfam" id="TIGR02937">
    <property type="entry name" value="sigma70-ECF"/>
    <property type="match status" value="1"/>
</dbReference>
<dbReference type="Proteomes" id="UP000509302">
    <property type="component" value="Chromosome"/>
</dbReference>
<keyword evidence="3" id="KW-0731">Sigma factor</keyword>
<dbReference type="Pfam" id="PF04542">
    <property type="entry name" value="Sigma70_r2"/>
    <property type="match status" value="1"/>
</dbReference>
<gene>
    <name evidence="7" type="ORF">HYG79_07500</name>
</gene>
<dbReference type="InterPro" id="IPR039425">
    <property type="entry name" value="RNA_pol_sigma-70-like"/>
</dbReference>
<evidence type="ECO:0000256" key="3">
    <source>
        <dbReference type="ARBA" id="ARBA00023082"/>
    </source>
</evidence>
<dbReference type="PANTHER" id="PTHR43133">
    <property type="entry name" value="RNA POLYMERASE ECF-TYPE SIGMA FACTO"/>
    <property type="match status" value="1"/>
</dbReference>
<dbReference type="Pfam" id="PF08281">
    <property type="entry name" value="Sigma70_r4_2"/>
    <property type="match status" value="1"/>
</dbReference>
<dbReference type="KEGG" id="cagg:HYG79_07500"/>
<evidence type="ECO:0000256" key="2">
    <source>
        <dbReference type="ARBA" id="ARBA00023015"/>
    </source>
</evidence>
<dbReference type="InterPro" id="IPR013324">
    <property type="entry name" value="RNA_pol_sigma_r3/r4-like"/>
</dbReference>
<sequence>MSAKELKFKEVYENNYPKVMRLCLGYVNGENTLARDLTQETFIKVWENLDTFRDESRITTWVYRIAVNTCLAELRQSKKNIKRYQVDGIPEIADSNLGERKEELLSQLYSCINTLTETNKAIILLELDGLPQKEIAVVTGLKHEAIRTRIHRIKNELTKCVHHE</sequence>
<feature type="domain" description="RNA polymerase sigma factor 70 region 4 type 2" evidence="6">
    <location>
        <begin position="107"/>
        <end position="156"/>
    </location>
</feature>
<dbReference type="InterPro" id="IPR007627">
    <property type="entry name" value="RNA_pol_sigma70_r2"/>
</dbReference>
<evidence type="ECO:0000259" key="6">
    <source>
        <dbReference type="Pfam" id="PF08281"/>
    </source>
</evidence>
<dbReference type="GO" id="GO:0003677">
    <property type="term" value="F:DNA binding"/>
    <property type="evidence" value="ECO:0007669"/>
    <property type="project" value="InterPro"/>
</dbReference>
<protein>
    <submittedName>
        <fullName evidence="7">RNA polymerase sigma factor</fullName>
    </submittedName>
</protein>
<organism evidence="7 8">
    <name type="scientific">Costertonia aggregata</name>
    <dbReference type="NCBI Taxonomy" id="343403"/>
    <lineage>
        <taxon>Bacteria</taxon>
        <taxon>Pseudomonadati</taxon>
        <taxon>Bacteroidota</taxon>
        <taxon>Flavobacteriia</taxon>
        <taxon>Flavobacteriales</taxon>
        <taxon>Flavobacteriaceae</taxon>
        <taxon>Costertonia</taxon>
    </lineage>
</organism>
<dbReference type="EMBL" id="CP058595">
    <property type="protein sequence ID" value="QLG45199.1"/>
    <property type="molecule type" value="Genomic_DNA"/>
</dbReference>
<name>A0A7H9AP11_9FLAO</name>
<dbReference type="Gene3D" id="1.10.1740.10">
    <property type="match status" value="1"/>
</dbReference>
<dbReference type="RefSeq" id="WP_179241489.1">
    <property type="nucleotide sequence ID" value="NZ_CP058595.1"/>
</dbReference>
<evidence type="ECO:0000256" key="4">
    <source>
        <dbReference type="ARBA" id="ARBA00023163"/>
    </source>
</evidence>
<keyword evidence="8" id="KW-1185">Reference proteome</keyword>
<dbReference type="PANTHER" id="PTHR43133:SF45">
    <property type="entry name" value="RNA POLYMERASE ECF-TYPE SIGMA FACTOR"/>
    <property type="match status" value="1"/>
</dbReference>
<comment type="similarity">
    <text evidence="1">Belongs to the sigma-70 factor family. ECF subfamily.</text>
</comment>
<proteinExistence type="inferred from homology"/>
<dbReference type="InterPro" id="IPR014284">
    <property type="entry name" value="RNA_pol_sigma-70_dom"/>
</dbReference>
<dbReference type="Gene3D" id="1.10.10.10">
    <property type="entry name" value="Winged helix-like DNA-binding domain superfamily/Winged helix DNA-binding domain"/>
    <property type="match status" value="1"/>
</dbReference>
<dbReference type="InterPro" id="IPR013325">
    <property type="entry name" value="RNA_pol_sigma_r2"/>
</dbReference>
<keyword evidence="4" id="KW-0804">Transcription</keyword>
<dbReference type="InterPro" id="IPR036388">
    <property type="entry name" value="WH-like_DNA-bd_sf"/>
</dbReference>